<dbReference type="InterPro" id="IPR029058">
    <property type="entry name" value="AB_hydrolase_fold"/>
</dbReference>
<feature type="compositionally biased region" description="Pro residues" evidence="1">
    <location>
        <begin position="85"/>
        <end position="97"/>
    </location>
</feature>
<feature type="compositionally biased region" description="Low complexity" evidence="1">
    <location>
        <begin position="73"/>
        <end position="84"/>
    </location>
</feature>
<gene>
    <name evidence="2" type="primary">OSJNBa0006O15.15</name>
</gene>
<name>Q6YY83_ORYSJ</name>
<dbReference type="SUPFAM" id="SSF53474">
    <property type="entry name" value="alpha/beta-Hydrolases"/>
    <property type="match status" value="1"/>
</dbReference>
<protein>
    <submittedName>
        <fullName evidence="2">Uncharacterized protein</fullName>
    </submittedName>
</protein>
<evidence type="ECO:0000256" key="1">
    <source>
        <dbReference type="SAM" id="MobiDB-lite"/>
    </source>
</evidence>
<dbReference type="PANTHER" id="PTHR11440">
    <property type="entry name" value="LECITHIN-CHOLESTEROL ACYLTRANSFERASE-RELATED"/>
    <property type="match status" value="1"/>
</dbReference>
<evidence type="ECO:0000313" key="3">
    <source>
        <dbReference type="Proteomes" id="UP000000763"/>
    </source>
</evidence>
<reference evidence="3" key="2">
    <citation type="journal article" date="2008" name="Nucleic Acids Res.">
        <title>The rice annotation project database (RAP-DB): 2008 update.</title>
        <authorList>
            <consortium name="The rice annotation project (RAP)"/>
        </authorList>
    </citation>
    <scope>GENOME REANNOTATION</scope>
    <source>
        <strain evidence="3">cv. Nipponbare</strain>
    </source>
</reference>
<dbReference type="InterPro" id="IPR003386">
    <property type="entry name" value="LACT/PDAT_acylTrfase"/>
</dbReference>
<dbReference type="Gene3D" id="3.40.50.1820">
    <property type="entry name" value="alpha/beta hydrolase"/>
    <property type="match status" value="1"/>
</dbReference>
<reference evidence="3" key="1">
    <citation type="journal article" date="2005" name="Nature">
        <title>The map-based sequence of the rice genome.</title>
        <authorList>
            <consortium name="International rice genome sequencing project (IRGSP)"/>
            <person name="Matsumoto T."/>
            <person name="Wu J."/>
            <person name="Kanamori H."/>
            <person name="Katayose Y."/>
            <person name="Fujisawa M."/>
            <person name="Namiki N."/>
            <person name="Mizuno H."/>
            <person name="Yamamoto K."/>
            <person name="Antonio B.A."/>
            <person name="Baba T."/>
            <person name="Sakata K."/>
            <person name="Nagamura Y."/>
            <person name="Aoki H."/>
            <person name="Arikawa K."/>
            <person name="Arita K."/>
            <person name="Bito T."/>
            <person name="Chiden Y."/>
            <person name="Fujitsuka N."/>
            <person name="Fukunaka R."/>
            <person name="Hamada M."/>
            <person name="Harada C."/>
            <person name="Hayashi A."/>
            <person name="Hijishita S."/>
            <person name="Honda M."/>
            <person name="Hosokawa S."/>
            <person name="Ichikawa Y."/>
            <person name="Idonuma A."/>
            <person name="Iijima M."/>
            <person name="Ikeda M."/>
            <person name="Ikeno M."/>
            <person name="Ito K."/>
            <person name="Ito S."/>
            <person name="Ito T."/>
            <person name="Ito Y."/>
            <person name="Ito Y."/>
            <person name="Iwabuchi A."/>
            <person name="Kamiya K."/>
            <person name="Karasawa W."/>
            <person name="Kurita K."/>
            <person name="Katagiri S."/>
            <person name="Kikuta A."/>
            <person name="Kobayashi H."/>
            <person name="Kobayashi N."/>
            <person name="Machita K."/>
            <person name="Maehara T."/>
            <person name="Masukawa M."/>
            <person name="Mizubayashi T."/>
            <person name="Mukai Y."/>
            <person name="Nagasaki H."/>
            <person name="Nagata Y."/>
            <person name="Naito S."/>
            <person name="Nakashima M."/>
            <person name="Nakama Y."/>
            <person name="Nakamichi Y."/>
            <person name="Nakamura M."/>
            <person name="Meguro A."/>
            <person name="Negishi M."/>
            <person name="Ohta I."/>
            <person name="Ohta T."/>
            <person name="Okamoto M."/>
            <person name="Ono N."/>
            <person name="Saji S."/>
            <person name="Sakaguchi M."/>
            <person name="Sakai K."/>
            <person name="Shibata M."/>
            <person name="Shimokawa T."/>
            <person name="Song J."/>
            <person name="Takazaki Y."/>
            <person name="Terasawa K."/>
            <person name="Tsugane M."/>
            <person name="Tsuji K."/>
            <person name="Ueda S."/>
            <person name="Waki K."/>
            <person name="Yamagata H."/>
            <person name="Yamamoto M."/>
            <person name="Yamamoto S."/>
            <person name="Yamane H."/>
            <person name="Yoshiki S."/>
            <person name="Yoshihara R."/>
            <person name="Yukawa K."/>
            <person name="Zhong H."/>
            <person name="Yano M."/>
            <person name="Yuan Q."/>
            <person name="Ouyang S."/>
            <person name="Liu J."/>
            <person name="Jones K.M."/>
            <person name="Gansberger K."/>
            <person name="Moffat K."/>
            <person name="Hill J."/>
            <person name="Bera J."/>
            <person name="Fadrosh D."/>
            <person name="Jin S."/>
            <person name="Johri S."/>
            <person name="Kim M."/>
            <person name="Overton L."/>
            <person name="Reardon M."/>
            <person name="Tsitrin T."/>
            <person name="Vuong H."/>
            <person name="Weaver B."/>
            <person name="Ciecko A."/>
            <person name="Tallon L."/>
            <person name="Jackson J."/>
            <person name="Pai G."/>
            <person name="Aken S.V."/>
            <person name="Utterback T."/>
            <person name="Reidmuller S."/>
            <person name="Feldblyum T."/>
            <person name="Hsiao J."/>
            <person name="Zismann V."/>
            <person name="Iobst S."/>
            <person name="de Vazeille A.R."/>
            <person name="Buell C.R."/>
            <person name="Ying K."/>
            <person name="Li Y."/>
            <person name="Lu T."/>
            <person name="Huang Y."/>
            <person name="Zhao Q."/>
            <person name="Feng Q."/>
            <person name="Zhang L."/>
            <person name="Zhu J."/>
            <person name="Weng Q."/>
            <person name="Mu J."/>
            <person name="Lu Y."/>
            <person name="Fan D."/>
            <person name="Liu Y."/>
            <person name="Guan J."/>
            <person name="Zhang Y."/>
            <person name="Yu S."/>
            <person name="Liu X."/>
            <person name="Zhang Y."/>
            <person name="Hong G."/>
            <person name="Han B."/>
            <person name="Choisne N."/>
            <person name="Demange N."/>
            <person name="Orjeda G."/>
            <person name="Samain S."/>
            <person name="Cattolico L."/>
            <person name="Pelletier E."/>
            <person name="Couloux A."/>
            <person name="Segurens B."/>
            <person name="Wincker P."/>
            <person name="D'Hont A."/>
            <person name="Scarpelli C."/>
            <person name="Weissenbach J."/>
            <person name="Salanoubat M."/>
            <person name="Quetier F."/>
            <person name="Yu Y."/>
            <person name="Kim H.R."/>
            <person name="Rambo T."/>
            <person name="Currie J."/>
            <person name="Collura K."/>
            <person name="Luo M."/>
            <person name="Yang T."/>
            <person name="Ammiraju J.S.S."/>
            <person name="Engler F."/>
            <person name="Soderlund C."/>
            <person name="Wing R.A."/>
            <person name="Palmer L.E."/>
            <person name="de la Bastide M."/>
            <person name="Spiegel L."/>
            <person name="Nascimento L."/>
            <person name="Zutavern T."/>
            <person name="O'Shaughnessy A."/>
            <person name="Dike S."/>
            <person name="Dedhia N."/>
            <person name="Preston R."/>
            <person name="Balija V."/>
            <person name="McCombie W.R."/>
            <person name="Chow T."/>
            <person name="Chen H."/>
            <person name="Chung M."/>
            <person name="Chen C."/>
            <person name="Shaw J."/>
            <person name="Wu H."/>
            <person name="Hsiao K."/>
            <person name="Chao Y."/>
            <person name="Chu M."/>
            <person name="Cheng C."/>
            <person name="Hour A."/>
            <person name="Lee P."/>
            <person name="Lin S."/>
            <person name="Lin Y."/>
            <person name="Liou J."/>
            <person name="Liu S."/>
            <person name="Hsing Y."/>
            <person name="Raghuvanshi S."/>
            <person name="Mohanty A."/>
            <person name="Bharti A.K."/>
            <person name="Gaur A."/>
            <person name="Gupta V."/>
            <person name="Kumar D."/>
            <person name="Ravi V."/>
            <person name="Vij S."/>
            <person name="Kapur A."/>
            <person name="Khurana P."/>
            <person name="Khurana P."/>
            <person name="Khurana J.P."/>
            <person name="Tyagi A.K."/>
            <person name="Gaikwad K."/>
            <person name="Singh A."/>
            <person name="Dalal V."/>
            <person name="Srivastava S."/>
            <person name="Dixit A."/>
            <person name="Pal A.K."/>
            <person name="Ghazi I.A."/>
            <person name="Yadav M."/>
            <person name="Pandit A."/>
            <person name="Bhargava A."/>
            <person name="Sureshbabu K."/>
            <person name="Batra K."/>
            <person name="Sharma T.R."/>
            <person name="Mohapatra T."/>
            <person name="Singh N.K."/>
            <person name="Messing J."/>
            <person name="Nelson A.B."/>
            <person name="Fuks G."/>
            <person name="Kavchok S."/>
            <person name="Keizer G."/>
            <person name="Linton E."/>
            <person name="Llaca V."/>
            <person name="Song R."/>
            <person name="Tanyolac B."/>
            <person name="Young S."/>
            <person name="Ho-Il K."/>
            <person name="Hahn J.H."/>
            <person name="Sangsakoo G."/>
            <person name="Vanavichit A."/>
            <person name="de Mattos Luiz.A.T."/>
            <person name="Zimmer P.D."/>
            <person name="Malone G."/>
            <person name="Dellagostin O."/>
            <person name="de Oliveira A.C."/>
            <person name="Bevan M."/>
            <person name="Bancroft I."/>
            <person name="Minx P."/>
            <person name="Cordum H."/>
            <person name="Wilson R."/>
            <person name="Cheng Z."/>
            <person name="Jin W."/>
            <person name="Jiang J."/>
            <person name="Leong S.A."/>
            <person name="Iwama H."/>
            <person name="Gojobori T."/>
            <person name="Itoh T."/>
            <person name="Niimura Y."/>
            <person name="Fujii Y."/>
            <person name="Habara T."/>
            <person name="Sakai H."/>
            <person name="Sato Y."/>
            <person name="Wilson G."/>
            <person name="Kumar K."/>
            <person name="McCouch S."/>
            <person name="Juretic N."/>
            <person name="Hoen D."/>
            <person name="Wright S."/>
            <person name="Bruskiewich R."/>
            <person name="Bureau T."/>
            <person name="Miyao A."/>
            <person name="Hirochika H."/>
            <person name="Nishikawa T."/>
            <person name="Kadowaki K."/>
            <person name="Sugiura M."/>
            <person name="Burr B."/>
            <person name="Sasaki T."/>
        </authorList>
    </citation>
    <scope>NUCLEOTIDE SEQUENCE [LARGE SCALE GENOMIC DNA]</scope>
    <source>
        <strain evidence="3">cv. Nipponbare</strain>
    </source>
</reference>
<proteinExistence type="predicted"/>
<evidence type="ECO:0000313" key="2">
    <source>
        <dbReference type="EMBL" id="BAD17417.1"/>
    </source>
</evidence>
<dbReference type="EMBL" id="AP005640">
    <property type="protein sequence ID" value="BAD17417.1"/>
    <property type="molecule type" value="Genomic_DNA"/>
</dbReference>
<organism evidence="2 3">
    <name type="scientific">Oryza sativa subsp. japonica</name>
    <name type="common">Rice</name>
    <dbReference type="NCBI Taxonomy" id="39947"/>
    <lineage>
        <taxon>Eukaryota</taxon>
        <taxon>Viridiplantae</taxon>
        <taxon>Streptophyta</taxon>
        <taxon>Embryophyta</taxon>
        <taxon>Tracheophyta</taxon>
        <taxon>Spermatophyta</taxon>
        <taxon>Magnoliopsida</taxon>
        <taxon>Liliopsida</taxon>
        <taxon>Poales</taxon>
        <taxon>Poaceae</taxon>
        <taxon>BOP clade</taxon>
        <taxon>Oryzoideae</taxon>
        <taxon>Oryzeae</taxon>
        <taxon>Oryzinae</taxon>
        <taxon>Oryza</taxon>
        <taxon>Oryza sativa</taxon>
    </lineage>
</organism>
<accession>Q6YY83</accession>
<dbReference type="AlphaFoldDB" id="Q6YY83"/>
<dbReference type="Proteomes" id="UP000000763">
    <property type="component" value="Chromosome 2"/>
</dbReference>
<dbReference type="Pfam" id="PF02450">
    <property type="entry name" value="LCAT"/>
    <property type="match status" value="1"/>
</dbReference>
<dbReference type="GO" id="GO:0008374">
    <property type="term" value="F:O-acyltransferase activity"/>
    <property type="evidence" value="ECO:0007669"/>
    <property type="project" value="InterPro"/>
</dbReference>
<feature type="region of interest" description="Disordered" evidence="1">
    <location>
        <begin position="44"/>
        <end position="106"/>
    </location>
</feature>
<dbReference type="GO" id="GO:0006629">
    <property type="term" value="P:lipid metabolic process"/>
    <property type="evidence" value="ECO:0007669"/>
    <property type="project" value="InterPro"/>
</dbReference>
<sequence length="300" mass="32422">MAVGVGGGEEGVCSHRRSGQRYGSGGELFINGQIQPMWLPPLDDVGGSGEPMREHEAGMGNERGGRFPTPHMAVSAATPSSSTAPSPPSPPVAPPARLPTSSPVMPPVTPLSPPPPCFALSRPTYMRGYCFGKLRDWLEELRYRDGDTLFGAPYDFRYAPPVPGQTSEVYSRYFDELMAPVEAATKKKRKKAVIVGHSYGGMVAVEFIPSTPRAWQGEHIERLILVAPTLPYGFLGSVGSSSILLLTATSTARSVRPMWRSFESAMANFPSPAVFGREPLVITKKRNYSAYVMEDFLAAG</sequence>